<organism evidence="1 2">
    <name type="scientific">Arxiozyma heterogenica</name>
    <dbReference type="NCBI Taxonomy" id="278026"/>
    <lineage>
        <taxon>Eukaryota</taxon>
        <taxon>Fungi</taxon>
        <taxon>Dikarya</taxon>
        <taxon>Ascomycota</taxon>
        <taxon>Saccharomycotina</taxon>
        <taxon>Saccharomycetes</taxon>
        <taxon>Saccharomycetales</taxon>
        <taxon>Saccharomycetaceae</taxon>
        <taxon>Arxiozyma</taxon>
    </lineage>
</organism>
<accession>A0AAN8A8E8</accession>
<gene>
    <name evidence="1" type="ORF">RI543_002460</name>
</gene>
<dbReference type="EMBL" id="JAWIZZ010000045">
    <property type="protein sequence ID" value="KAK5779921.1"/>
    <property type="molecule type" value="Genomic_DNA"/>
</dbReference>
<proteinExistence type="predicted"/>
<sequence>MARLNSYEENRTLLSEAMMENEISIVYSTTHNEIIKEETQVDLSKEEMFEHCYHYYIALSQSQGFQWNQDLFVTQYQQNHQVEYDGHEDSLSEDIETLESRSISDLSRRIQYRRRSNSNSISFKRDSKNGLINLSLPLNEYLEQSKDNCDEFSQSEKGLITKKEFKKHLDYYKWLLS</sequence>
<reference evidence="2" key="1">
    <citation type="submission" date="2023-07" db="EMBL/GenBank/DDBJ databases">
        <title>A draft genome of Kazachstania heterogenica Y-27499.</title>
        <authorList>
            <person name="Donic C."/>
            <person name="Kralova J.S."/>
            <person name="Fidel L."/>
            <person name="Ben-Dor S."/>
            <person name="Jung S."/>
        </authorList>
    </citation>
    <scope>NUCLEOTIDE SEQUENCE [LARGE SCALE GENOMIC DNA]</scope>
    <source>
        <strain evidence="2">Y27499</strain>
    </source>
</reference>
<name>A0AAN8A8E8_9SACH</name>
<evidence type="ECO:0000313" key="1">
    <source>
        <dbReference type="EMBL" id="KAK5779921.1"/>
    </source>
</evidence>
<protein>
    <submittedName>
        <fullName evidence="1">Uncharacterized protein</fullName>
    </submittedName>
</protein>
<keyword evidence="2" id="KW-1185">Reference proteome</keyword>
<comment type="caution">
    <text evidence="1">The sequence shown here is derived from an EMBL/GenBank/DDBJ whole genome shotgun (WGS) entry which is preliminary data.</text>
</comment>
<dbReference type="Proteomes" id="UP001306508">
    <property type="component" value="Unassembled WGS sequence"/>
</dbReference>
<evidence type="ECO:0000313" key="2">
    <source>
        <dbReference type="Proteomes" id="UP001306508"/>
    </source>
</evidence>
<dbReference type="AlphaFoldDB" id="A0AAN8A8E8"/>